<dbReference type="InterPro" id="IPR043502">
    <property type="entry name" value="DNA/RNA_pol_sf"/>
</dbReference>
<dbReference type="Pfam" id="PF03372">
    <property type="entry name" value="Exo_endo_phos"/>
    <property type="match status" value="1"/>
</dbReference>
<dbReference type="EMBL" id="CP126657">
    <property type="protein sequence ID" value="WJZ96221.1"/>
    <property type="molecule type" value="Genomic_DNA"/>
</dbReference>
<feature type="domain" description="Reverse transcriptase" evidence="2">
    <location>
        <begin position="440"/>
        <end position="720"/>
    </location>
</feature>
<dbReference type="PANTHER" id="PTHR33116:SF78">
    <property type="entry name" value="OS12G0587133 PROTEIN"/>
    <property type="match status" value="1"/>
</dbReference>
<dbReference type="InterPro" id="IPR026960">
    <property type="entry name" value="RVT-Znf"/>
</dbReference>
<feature type="coiled-coil region" evidence="1">
    <location>
        <begin position="1186"/>
        <end position="1213"/>
    </location>
</feature>
<proteinExistence type="predicted"/>
<evidence type="ECO:0000313" key="4">
    <source>
        <dbReference type="Proteomes" id="UP001227230"/>
    </source>
</evidence>
<dbReference type="PANTHER" id="PTHR33116">
    <property type="entry name" value="REVERSE TRANSCRIPTASE ZINC-BINDING DOMAIN-CONTAINING PROTEIN-RELATED-RELATED"/>
    <property type="match status" value="1"/>
</dbReference>
<sequence length="1241" mass="142228">MTSSIVRSLGVGRSLEWGALDSQGMAGGVLVYWDIRVLELLEMEIGNFSVSCRFKNVEDDFCWVFTGVYGPAVGRLREDFWEEMGTIRGLWQDPWCVGGDFNVIRLLGERNRISRLSAAMRRFSEVIDDLELRDFPLQGGSFTWRGGLNNQTQSRLDRFLVSEDWEGYFSGAIQSLLPRIVSDHCPILLDCGGTRKGPSPFRFENMWLKEEGFRDLIRNWWVGFNFRGSYSFTLSEKLKALKACLKVWNREVFGNVNARKESALKQMMLWDAIEGDRVLNTEEQNSRKKALEEYEKWVIMEETAWRQKSRELWLREGDRNTGYFHKMANAHRRVNSMVKIKINGTWVSEESDIKEGVVQAFHSLLSETAEWRPRCNGLQVGVLEGENATMLEAPFSEEEVFGALSDLNGDKAPGPDGFTMAFWQFSWSFLKEEVMGFFKEFHDQGKFVKSINASFLVLIPKKGGAEDLKDFRPISLVGSLYKLLAKVLANRLKKVMGKLVSKSQNAFVEGRQILDASLIANEAIHSMQNSGGGGILCKLDIEKAYDHVNWSFLFWLMEMMGFGAKWISWIQWCIGTVSFSVLINGTSSGFFKSSRGLRQGDPLSPYLFVIVMEALSCLLKRAKEGGFLSGWHLSGRGGGGVEITHLLFADDTLVFCEPSTDQVSYLSWLLMWFEAMSGLKVNLDKSEIIAVGRVENVEEVALEFGCKVSRLPSTYLGLPLGARFKEVATWDGVEERLRKRLSFWKRQYISKGGRMTLIRSTLSSMPIYCMSLFQMPRSVSLRLERIQRDFLWGGGALERKPHLVEWSIICSDKRKGGLGVRSLALLNKALLCKWSWRFAVEREALWRQVISAKYGEEEGGWRSCVVRGSFGVGLWKAIRRGWEAVGNNLAYAVGNGRRIRFWEDKWCGDDKLYSLFPSLYAISLDKEAWVADVWSHSGGGVWAPRFSRSINDWEVIEVERLLLRLQGRRVYSDVEDEVIWTKAKDKRFSVKSLYKDLDPERREEFPANIIWNSLVPPRVSFFVWEATWKKSITLDRLQRRGFSLANRCYLCLVEEESIDHILLHCGLARCLWSFLFSLFGVSWVLPYSIREALLGWLGPCVGKERRKVWRAAPLCLFWIVWKERNSRAFENVEHTFQGCKSVLLCNLWAWSRGLFVSGPTSVVDFVDWIGHGGEATRQAQVKADEIAKLMKENEQLKIVNEDLKRKSNAAETESLREKQAAPEFQIEKSRAQIREFEEEKK</sequence>
<dbReference type="InterPro" id="IPR000477">
    <property type="entry name" value="RT_dom"/>
</dbReference>
<dbReference type="Proteomes" id="UP001227230">
    <property type="component" value="Chromosome 10"/>
</dbReference>
<dbReference type="CDD" id="cd01650">
    <property type="entry name" value="RT_nLTR_like"/>
    <property type="match status" value="1"/>
</dbReference>
<dbReference type="InterPro" id="IPR036691">
    <property type="entry name" value="Endo/exonu/phosph_ase_sf"/>
</dbReference>
<evidence type="ECO:0000313" key="3">
    <source>
        <dbReference type="EMBL" id="WJZ96221.1"/>
    </source>
</evidence>
<dbReference type="SUPFAM" id="SSF56219">
    <property type="entry name" value="DNase I-like"/>
    <property type="match status" value="1"/>
</dbReference>
<dbReference type="InterPro" id="IPR005135">
    <property type="entry name" value="Endo/exonuclease/phosphatase"/>
</dbReference>
<organism evidence="3 4">
    <name type="scientific">Vitis vinifera</name>
    <name type="common">Grape</name>
    <dbReference type="NCBI Taxonomy" id="29760"/>
    <lineage>
        <taxon>Eukaryota</taxon>
        <taxon>Viridiplantae</taxon>
        <taxon>Streptophyta</taxon>
        <taxon>Embryophyta</taxon>
        <taxon>Tracheophyta</taxon>
        <taxon>Spermatophyta</taxon>
        <taxon>Magnoliopsida</taxon>
        <taxon>eudicotyledons</taxon>
        <taxon>Gunneridae</taxon>
        <taxon>Pentapetalae</taxon>
        <taxon>rosids</taxon>
        <taxon>Vitales</taxon>
        <taxon>Vitaceae</taxon>
        <taxon>Viteae</taxon>
        <taxon>Vitis</taxon>
    </lineage>
</organism>
<protein>
    <recommendedName>
        <fullName evidence="2">Reverse transcriptase domain-containing protein</fullName>
    </recommendedName>
</protein>
<reference evidence="3 4" key="1">
    <citation type="journal article" date="2023" name="Hortic Res">
        <title>The complete reference genome for grapevine (Vitis vinifera L.) genetics and breeding.</title>
        <authorList>
            <person name="Shi X."/>
            <person name="Cao S."/>
            <person name="Wang X."/>
            <person name="Huang S."/>
            <person name="Wang Y."/>
            <person name="Liu Z."/>
            <person name="Liu W."/>
            <person name="Leng X."/>
            <person name="Peng Y."/>
            <person name="Wang N."/>
            <person name="Wang Y."/>
            <person name="Ma Z."/>
            <person name="Xu X."/>
            <person name="Zhang F."/>
            <person name="Xue H."/>
            <person name="Zhong H."/>
            <person name="Wang Y."/>
            <person name="Zhang K."/>
            <person name="Velt A."/>
            <person name="Avia K."/>
            <person name="Holtgrawe D."/>
            <person name="Grimplet J."/>
            <person name="Matus J.T."/>
            <person name="Ware D."/>
            <person name="Wu X."/>
            <person name="Wang H."/>
            <person name="Liu C."/>
            <person name="Fang Y."/>
            <person name="Rustenholz C."/>
            <person name="Cheng Z."/>
            <person name="Xiao H."/>
            <person name="Zhou Y."/>
        </authorList>
    </citation>
    <scope>NUCLEOTIDE SEQUENCE [LARGE SCALE GENOMIC DNA]</scope>
    <source>
        <strain evidence="4">cv. Pinot noir / PN40024</strain>
        <tissue evidence="3">Leaf</tissue>
    </source>
</reference>
<dbReference type="PROSITE" id="PS50878">
    <property type="entry name" value="RT_POL"/>
    <property type="match status" value="1"/>
</dbReference>
<accession>A0ABY9CP09</accession>
<name>A0ABY9CP09_VITVI</name>
<dbReference type="Pfam" id="PF00078">
    <property type="entry name" value="RVT_1"/>
    <property type="match status" value="1"/>
</dbReference>
<keyword evidence="4" id="KW-1185">Reference proteome</keyword>
<evidence type="ECO:0000256" key="1">
    <source>
        <dbReference type="SAM" id="Coils"/>
    </source>
</evidence>
<keyword evidence="1" id="KW-0175">Coiled coil</keyword>
<dbReference type="SUPFAM" id="SSF56672">
    <property type="entry name" value="DNA/RNA polymerases"/>
    <property type="match status" value="1"/>
</dbReference>
<gene>
    <name evidence="3" type="ORF">VitviT2T_014927</name>
</gene>
<evidence type="ECO:0000259" key="2">
    <source>
        <dbReference type="PROSITE" id="PS50878"/>
    </source>
</evidence>
<dbReference type="Gene3D" id="3.60.10.10">
    <property type="entry name" value="Endonuclease/exonuclease/phosphatase"/>
    <property type="match status" value="1"/>
</dbReference>
<dbReference type="Pfam" id="PF13966">
    <property type="entry name" value="zf-RVT"/>
    <property type="match status" value="1"/>
</dbReference>